<feature type="domain" description="AAA+ ATPase" evidence="5">
    <location>
        <begin position="92"/>
        <end position="267"/>
    </location>
</feature>
<dbReference type="InterPro" id="IPR003593">
    <property type="entry name" value="AAA+_ATPase"/>
</dbReference>
<keyword evidence="7" id="KW-1185">Reference proteome</keyword>
<evidence type="ECO:0000313" key="6">
    <source>
        <dbReference type="EMBL" id="GIQ89226.1"/>
    </source>
</evidence>
<dbReference type="SMART" id="SM00382">
    <property type="entry name" value="AAA"/>
    <property type="match status" value="1"/>
</dbReference>
<comment type="caution">
    <text evidence="6">The sequence shown here is derived from an EMBL/GenBank/DDBJ whole genome shotgun (WGS) entry which is preliminary data.</text>
</comment>
<dbReference type="GO" id="GO:0005524">
    <property type="term" value="F:ATP binding"/>
    <property type="evidence" value="ECO:0007669"/>
    <property type="project" value="UniProtKB-KW"/>
</dbReference>
<keyword evidence="4" id="KW-0067">ATP-binding</keyword>
<reference evidence="6 7" key="1">
    <citation type="journal article" date="2018" name="PLoS ONE">
        <title>The draft genome of Kipferlia bialata reveals reductive genome evolution in fornicate parasites.</title>
        <authorList>
            <person name="Tanifuji G."/>
            <person name="Takabayashi S."/>
            <person name="Kume K."/>
            <person name="Takagi M."/>
            <person name="Nakayama T."/>
            <person name="Kamikawa R."/>
            <person name="Inagaki Y."/>
            <person name="Hashimoto T."/>
        </authorList>
    </citation>
    <scope>NUCLEOTIDE SEQUENCE [LARGE SCALE GENOMIC DNA]</scope>
    <source>
        <strain evidence="6">NY0173</strain>
    </source>
</reference>
<dbReference type="Gene3D" id="3.40.50.300">
    <property type="entry name" value="P-loop containing nucleotide triphosphate hydrolases"/>
    <property type="match status" value="1"/>
</dbReference>
<dbReference type="InterPro" id="IPR003439">
    <property type="entry name" value="ABC_transporter-like_ATP-bd"/>
</dbReference>
<keyword evidence="3" id="KW-0547">Nucleotide-binding</keyword>
<dbReference type="InterPro" id="IPR050173">
    <property type="entry name" value="ABC_transporter_C-like"/>
</dbReference>
<dbReference type="GO" id="GO:0016020">
    <property type="term" value="C:membrane"/>
    <property type="evidence" value="ECO:0007669"/>
    <property type="project" value="UniProtKB-SubCell"/>
</dbReference>
<evidence type="ECO:0000256" key="3">
    <source>
        <dbReference type="ARBA" id="ARBA00022741"/>
    </source>
</evidence>
<evidence type="ECO:0000259" key="5">
    <source>
        <dbReference type="SMART" id="SM00382"/>
    </source>
</evidence>
<dbReference type="Pfam" id="PF00005">
    <property type="entry name" value="ABC_tran"/>
    <property type="match status" value="1"/>
</dbReference>
<dbReference type="SUPFAM" id="SSF52540">
    <property type="entry name" value="P-loop containing nucleoside triphosphate hydrolases"/>
    <property type="match status" value="1"/>
</dbReference>
<gene>
    <name evidence="6" type="ORF">KIPB_011643</name>
</gene>
<evidence type="ECO:0000256" key="1">
    <source>
        <dbReference type="ARBA" id="ARBA00004141"/>
    </source>
</evidence>
<evidence type="ECO:0000256" key="4">
    <source>
        <dbReference type="ARBA" id="ARBA00022840"/>
    </source>
</evidence>
<comment type="subcellular location">
    <subcellularLocation>
        <location evidence="1">Membrane</location>
        <topology evidence="1">Multi-pass membrane protein</topology>
    </subcellularLocation>
</comment>
<comment type="similarity">
    <text evidence="2">Belongs to the ABC transporter superfamily. ABCC family. Conjugate transporter (TC 3.A.1.208) subfamily.</text>
</comment>
<dbReference type="AlphaFoldDB" id="A0A9K3D6V2"/>
<dbReference type="InterPro" id="IPR027417">
    <property type="entry name" value="P-loop_NTPase"/>
</dbReference>
<sequence>YIGLALTYASNVFSMSTSAVDMFTQLEAEMSSVERIFEYVEDLPKEAPRRLPLVSVPEEWPSQGGIEFKDVVLRYRPELEPVLKGISLSIHAGEKVGLVGRTGAGKSTLALALMRLVEIESGSIEMDGLNISSLGLHDVRGNISSIPQDAFLFSGSLRSNLDPIHQLRHEQGQRATEREGEKTHKEDLKAELAELASVDGVAAPDDELWAALERVQLREYVEANGGLDMMLTDNGANLSEGQRQLVCMARALVEDNKDNKVGITDAHTT</sequence>
<accession>A0A9K3D6V2</accession>
<dbReference type="EMBL" id="BDIP01004820">
    <property type="protein sequence ID" value="GIQ89226.1"/>
    <property type="molecule type" value="Genomic_DNA"/>
</dbReference>
<dbReference type="Proteomes" id="UP000265618">
    <property type="component" value="Unassembled WGS sequence"/>
</dbReference>
<dbReference type="GO" id="GO:0042626">
    <property type="term" value="F:ATPase-coupled transmembrane transporter activity"/>
    <property type="evidence" value="ECO:0007669"/>
    <property type="project" value="TreeGrafter"/>
</dbReference>
<proteinExistence type="inferred from homology"/>
<evidence type="ECO:0000313" key="7">
    <source>
        <dbReference type="Proteomes" id="UP000265618"/>
    </source>
</evidence>
<dbReference type="GO" id="GO:0016887">
    <property type="term" value="F:ATP hydrolysis activity"/>
    <property type="evidence" value="ECO:0007669"/>
    <property type="project" value="InterPro"/>
</dbReference>
<feature type="non-terminal residue" evidence="6">
    <location>
        <position position="1"/>
    </location>
</feature>
<evidence type="ECO:0000256" key="2">
    <source>
        <dbReference type="ARBA" id="ARBA00009726"/>
    </source>
</evidence>
<dbReference type="PANTHER" id="PTHR24223:SF456">
    <property type="entry name" value="MULTIDRUG RESISTANCE-ASSOCIATED PROTEIN LETHAL(2)03659"/>
    <property type="match status" value="1"/>
</dbReference>
<dbReference type="OrthoDB" id="6500128at2759"/>
<organism evidence="6 7">
    <name type="scientific">Kipferlia bialata</name>
    <dbReference type="NCBI Taxonomy" id="797122"/>
    <lineage>
        <taxon>Eukaryota</taxon>
        <taxon>Metamonada</taxon>
        <taxon>Carpediemonas-like organisms</taxon>
        <taxon>Kipferlia</taxon>
    </lineage>
</organism>
<dbReference type="PANTHER" id="PTHR24223">
    <property type="entry name" value="ATP-BINDING CASSETTE SUB-FAMILY C"/>
    <property type="match status" value="1"/>
</dbReference>
<protein>
    <recommendedName>
        <fullName evidence="5">AAA+ ATPase domain-containing protein</fullName>
    </recommendedName>
</protein>
<name>A0A9K3D6V2_9EUKA</name>